<dbReference type="InterPro" id="IPR043636">
    <property type="entry name" value="L1_RRM_dom"/>
</dbReference>
<protein>
    <recommendedName>
        <fullName evidence="3">L1 transposable element RRM domain-containing protein</fullName>
    </recommendedName>
</protein>
<dbReference type="EMBL" id="JAAGNN010000005">
    <property type="protein sequence ID" value="KAF4088859.1"/>
    <property type="molecule type" value="Genomic_DNA"/>
</dbReference>
<evidence type="ECO:0000313" key="4">
    <source>
        <dbReference type="EMBL" id="KAF4088859.1"/>
    </source>
</evidence>
<evidence type="ECO:0000256" key="2">
    <source>
        <dbReference type="SAM" id="MobiDB-lite"/>
    </source>
</evidence>
<organism evidence="4 5">
    <name type="scientific">Ameiurus melas</name>
    <name type="common">Black bullhead</name>
    <name type="synonym">Silurus melas</name>
    <dbReference type="NCBI Taxonomy" id="219545"/>
    <lineage>
        <taxon>Eukaryota</taxon>
        <taxon>Metazoa</taxon>
        <taxon>Chordata</taxon>
        <taxon>Craniata</taxon>
        <taxon>Vertebrata</taxon>
        <taxon>Euteleostomi</taxon>
        <taxon>Actinopterygii</taxon>
        <taxon>Neopterygii</taxon>
        <taxon>Teleostei</taxon>
        <taxon>Ostariophysi</taxon>
        <taxon>Siluriformes</taxon>
        <taxon>Ictaluridae</taxon>
        <taxon>Ameiurus</taxon>
    </lineage>
</organism>
<proteinExistence type="predicted"/>
<evidence type="ECO:0000256" key="1">
    <source>
        <dbReference type="SAM" id="Coils"/>
    </source>
</evidence>
<feature type="coiled-coil region" evidence="1">
    <location>
        <begin position="79"/>
        <end position="125"/>
    </location>
</feature>
<dbReference type="PANTHER" id="PTHR11505">
    <property type="entry name" value="L1 TRANSPOSABLE ELEMENT-RELATED"/>
    <property type="match status" value="1"/>
</dbReference>
<accession>A0A7J6B3A0</accession>
<name>A0A7J6B3A0_AMEME</name>
<feature type="region of interest" description="Disordered" evidence="2">
    <location>
        <begin position="1"/>
        <end position="26"/>
    </location>
</feature>
<reference evidence="4 5" key="1">
    <citation type="submission" date="2020-02" db="EMBL/GenBank/DDBJ databases">
        <title>A chromosome-scale genome assembly of the black bullhead catfish (Ameiurus melas).</title>
        <authorList>
            <person name="Wen M."/>
            <person name="Zham M."/>
            <person name="Cabau C."/>
            <person name="Klopp C."/>
            <person name="Donnadieu C."/>
            <person name="Roques C."/>
            <person name="Bouchez O."/>
            <person name="Lampietro C."/>
            <person name="Jouanno E."/>
            <person name="Herpin A."/>
            <person name="Louis A."/>
            <person name="Berthelot C."/>
            <person name="Parey E."/>
            <person name="Roest-Crollius H."/>
            <person name="Braasch I."/>
            <person name="Postlethwait J."/>
            <person name="Robinson-Rechavi M."/>
            <person name="Echchiki A."/>
            <person name="Begum T."/>
            <person name="Montfort J."/>
            <person name="Schartl M."/>
            <person name="Bobe J."/>
            <person name="Guiguen Y."/>
        </authorList>
    </citation>
    <scope>NUCLEOTIDE SEQUENCE [LARGE SCALE GENOMIC DNA]</scope>
    <source>
        <strain evidence="4">M_S1</strain>
        <tissue evidence="4">Blood</tissue>
    </source>
</reference>
<sequence>MAKKLKSSSSGHLRVQDESPDGPVDHGLILGGAAREEIQRQLSSMSGMLAKVVADFGRSRCNTTFGYRDRNKILQFSRVADAEKRIECLESSERALSANPFATDLEKIFERLEDLENRSRRNNLRIIGVPEHEEGRDMVKFLDELFLSLLDITGHKLELEWAHRVPARRSGEEYRPQPILARFLRSSDKDLVLRQASSKGRLSWKNHNIFLFPDFANSTREKRDRFKECKKVLHQHDEIAELKETIDPMQHSESFGVDLYRSTVQILISAQVKEAGAETRFYSERIERTSLFLLGRSSVRIQNSGFLVEDGALFSTSGTYR</sequence>
<dbReference type="Pfam" id="PF02994">
    <property type="entry name" value="Transposase_22"/>
    <property type="match status" value="1"/>
</dbReference>
<evidence type="ECO:0000259" key="3">
    <source>
        <dbReference type="Pfam" id="PF02994"/>
    </source>
</evidence>
<keyword evidence="5" id="KW-1185">Reference proteome</keyword>
<dbReference type="InterPro" id="IPR004244">
    <property type="entry name" value="Transposase_22"/>
</dbReference>
<evidence type="ECO:0000313" key="5">
    <source>
        <dbReference type="Proteomes" id="UP000593565"/>
    </source>
</evidence>
<feature type="domain" description="L1 transposable element RRM" evidence="3">
    <location>
        <begin position="121"/>
        <end position="211"/>
    </location>
</feature>
<gene>
    <name evidence="4" type="ORF">AMELA_G00059470</name>
</gene>
<dbReference type="Gene3D" id="3.30.70.1820">
    <property type="entry name" value="L1 transposable element, RRM domain"/>
    <property type="match status" value="1"/>
</dbReference>
<dbReference type="Proteomes" id="UP000593565">
    <property type="component" value="Unassembled WGS sequence"/>
</dbReference>
<keyword evidence="1" id="KW-0175">Coiled coil</keyword>
<dbReference type="AlphaFoldDB" id="A0A7J6B3A0"/>
<comment type="caution">
    <text evidence="4">The sequence shown here is derived from an EMBL/GenBank/DDBJ whole genome shotgun (WGS) entry which is preliminary data.</text>
</comment>